<evidence type="ECO:0000256" key="4">
    <source>
        <dbReference type="ARBA" id="ARBA00022692"/>
    </source>
</evidence>
<dbReference type="GO" id="GO:0005506">
    <property type="term" value="F:iron ion binding"/>
    <property type="evidence" value="ECO:0007669"/>
    <property type="project" value="InterPro"/>
</dbReference>
<evidence type="ECO:0000256" key="2">
    <source>
        <dbReference type="ARBA" id="ARBA00010617"/>
    </source>
</evidence>
<dbReference type="InterPro" id="IPR050665">
    <property type="entry name" value="Cytochrome_P450_Monooxygen"/>
</dbReference>
<sequence>MATLGASPAAPPPWSLLCALVALAALWFTWRVLEWAWLSPRRVGRALRAQGLRGTAYRFPSGDLPEEVRLLAAEVAKPMPLLSHDISARVAPLLYKGVKDHGKVSMGWEGPTPRVILNDPKLVREVLSNKFGHFKISQLPANFIKMVANGLANHEGEKWVVHRKIINPAFHVEKLKKMLPAFTSCTSELIKRWEDLVESGKGREIDVWPELQDLTGDAISRAAFGSSLSEGRRIFRIQSEQVQLATHMSKTSLYIPGYTYLPTTLNRRVKANSREVEELLKGIITKKERAMKNGHADDDDTDMLGLLMMSNMKESQESGSSKPMMTIDDIVGELKIFYFAGMDTTSVTLTWTMIMLSMHPEWQERARDEVLQVFGNKQPDHNGVNQLKVVTMVLYEVLRLYPPFTFLARQPHKEVELGGVTYPPGVQLFLPILTIHHDPDVWGKDVNEFKPARFAEGVSKASKDGAGFFPFGWGPRRCIGQNFALLEAKVALSMILQRFSFELSPSYTHAPFRVASLQPDHGAQIMLKKI</sequence>
<dbReference type="GO" id="GO:0004497">
    <property type="term" value="F:monooxygenase activity"/>
    <property type="evidence" value="ECO:0007669"/>
    <property type="project" value="UniProtKB-KW"/>
</dbReference>
<dbReference type="Pfam" id="PF00067">
    <property type="entry name" value="p450"/>
    <property type="match status" value="1"/>
</dbReference>
<comment type="similarity">
    <text evidence="2 12">Belongs to the cytochrome P450 family.</text>
</comment>
<proteinExistence type="inferred from homology"/>
<dbReference type="InterPro" id="IPR002401">
    <property type="entry name" value="Cyt_P450_E_grp-I"/>
</dbReference>
<accession>A0A835BLZ9</accession>
<reference evidence="13" key="1">
    <citation type="submission" date="2020-07" db="EMBL/GenBank/DDBJ databases">
        <title>Genome sequence and genetic diversity analysis of an under-domesticated orphan crop, white fonio (Digitaria exilis).</title>
        <authorList>
            <person name="Bennetzen J.L."/>
            <person name="Chen S."/>
            <person name="Ma X."/>
            <person name="Wang X."/>
            <person name="Yssel A.E.J."/>
            <person name="Chaluvadi S.R."/>
            <person name="Johnson M."/>
            <person name="Gangashetty P."/>
            <person name="Hamidou F."/>
            <person name="Sanogo M.D."/>
            <person name="Zwaenepoel A."/>
            <person name="Wallace J."/>
            <person name="Van De Peer Y."/>
            <person name="Van Deynze A."/>
        </authorList>
    </citation>
    <scope>NUCLEOTIDE SEQUENCE</scope>
    <source>
        <tissue evidence="13">Leaves</tissue>
    </source>
</reference>
<dbReference type="Proteomes" id="UP000636709">
    <property type="component" value="Unassembled WGS sequence"/>
</dbReference>
<evidence type="ECO:0000313" key="13">
    <source>
        <dbReference type="EMBL" id="KAF8696982.1"/>
    </source>
</evidence>
<evidence type="ECO:0000256" key="3">
    <source>
        <dbReference type="ARBA" id="ARBA00022617"/>
    </source>
</evidence>
<comment type="cofactor">
    <cofactor evidence="11">
        <name>heme</name>
        <dbReference type="ChEBI" id="CHEBI:30413"/>
    </cofactor>
</comment>
<dbReference type="PRINTS" id="PR00463">
    <property type="entry name" value="EP450I"/>
</dbReference>
<keyword evidence="6" id="KW-1133">Transmembrane helix</keyword>
<keyword evidence="10" id="KW-0472">Membrane</keyword>
<keyword evidence="5 11" id="KW-0479">Metal-binding</keyword>
<dbReference type="Gene3D" id="1.10.630.10">
    <property type="entry name" value="Cytochrome P450"/>
    <property type="match status" value="1"/>
</dbReference>
<protein>
    <recommendedName>
        <fullName evidence="15">Cytochrome P450</fullName>
    </recommendedName>
</protein>
<organism evidence="13 14">
    <name type="scientific">Digitaria exilis</name>
    <dbReference type="NCBI Taxonomy" id="1010633"/>
    <lineage>
        <taxon>Eukaryota</taxon>
        <taxon>Viridiplantae</taxon>
        <taxon>Streptophyta</taxon>
        <taxon>Embryophyta</taxon>
        <taxon>Tracheophyta</taxon>
        <taxon>Spermatophyta</taxon>
        <taxon>Magnoliopsida</taxon>
        <taxon>Liliopsida</taxon>
        <taxon>Poales</taxon>
        <taxon>Poaceae</taxon>
        <taxon>PACMAD clade</taxon>
        <taxon>Panicoideae</taxon>
        <taxon>Panicodae</taxon>
        <taxon>Paniceae</taxon>
        <taxon>Anthephorinae</taxon>
        <taxon>Digitaria</taxon>
    </lineage>
</organism>
<name>A0A835BLZ9_9POAL</name>
<dbReference type="InterPro" id="IPR001128">
    <property type="entry name" value="Cyt_P450"/>
</dbReference>
<dbReference type="GO" id="GO:0020037">
    <property type="term" value="F:heme binding"/>
    <property type="evidence" value="ECO:0007669"/>
    <property type="project" value="InterPro"/>
</dbReference>
<feature type="binding site" description="axial binding residue" evidence="11">
    <location>
        <position position="478"/>
    </location>
    <ligand>
        <name>heme</name>
        <dbReference type="ChEBI" id="CHEBI:30413"/>
    </ligand>
    <ligandPart>
        <name>Fe</name>
        <dbReference type="ChEBI" id="CHEBI:18248"/>
    </ligandPart>
</feature>
<dbReference type="InterPro" id="IPR036396">
    <property type="entry name" value="Cyt_P450_sf"/>
</dbReference>
<dbReference type="GO" id="GO:0016020">
    <property type="term" value="C:membrane"/>
    <property type="evidence" value="ECO:0007669"/>
    <property type="project" value="UniProtKB-SubCell"/>
</dbReference>
<evidence type="ECO:0000256" key="10">
    <source>
        <dbReference type="ARBA" id="ARBA00023136"/>
    </source>
</evidence>
<dbReference type="SUPFAM" id="SSF48264">
    <property type="entry name" value="Cytochrome P450"/>
    <property type="match status" value="1"/>
</dbReference>
<evidence type="ECO:0000256" key="5">
    <source>
        <dbReference type="ARBA" id="ARBA00022723"/>
    </source>
</evidence>
<dbReference type="PANTHER" id="PTHR24282:SF127">
    <property type="entry name" value="CYTOCHROME P450 72A15"/>
    <property type="match status" value="1"/>
</dbReference>
<dbReference type="GO" id="GO:0006629">
    <property type="term" value="P:lipid metabolic process"/>
    <property type="evidence" value="ECO:0007669"/>
    <property type="project" value="UniProtKB-ARBA"/>
</dbReference>
<evidence type="ECO:0008006" key="15">
    <source>
        <dbReference type="Google" id="ProtNLM"/>
    </source>
</evidence>
<dbReference type="PANTHER" id="PTHR24282">
    <property type="entry name" value="CYTOCHROME P450 FAMILY MEMBER"/>
    <property type="match status" value="1"/>
</dbReference>
<evidence type="ECO:0000256" key="1">
    <source>
        <dbReference type="ARBA" id="ARBA00004370"/>
    </source>
</evidence>
<dbReference type="InterPro" id="IPR017972">
    <property type="entry name" value="Cyt_P450_CS"/>
</dbReference>
<keyword evidence="8 11" id="KW-0408">Iron</keyword>
<evidence type="ECO:0000256" key="11">
    <source>
        <dbReference type="PIRSR" id="PIRSR602401-1"/>
    </source>
</evidence>
<keyword evidence="4" id="KW-0812">Transmembrane</keyword>
<dbReference type="GO" id="GO:0016705">
    <property type="term" value="F:oxidoreductase activity, acting on paired donors, with incorporation or reduction of molecular oxygen"/>
    <property type="evidence" value="ECO:0007669"/>
    <property type="project" value="InterPro"/>
</dbReference>
<comment type="subcellular location">
    <subcellularLocation>
        <location evidence="1">Membrane</location>
    </subcellularLocation>
</comment>
<evidence type="ECO:0000256" key="9">
    <source>
        <dbReference type="ARBA" id="ARBA00023033"/>
    </source>
</evidence>
<dbReference type="EMBL" id="JACEFO010001880">
    <property type="protein sequence ID" value="KAF8696982.1"/>
    <property type="molecule type" value="Genomic_DNA"/>
</dbReference>
<comment type="caution">
    <text evidence="13">The sequence shown here is derived from an EMBL/GenBank/DDBJ whole genome shotgun (WGS) entry which is preliminary data.</text>
</comment>
<keyword evidence="9 12" id="KW-0503">Monooxygenase</keyword>
<keyword evidence="14" id="KW-1185">Reference proteome</keyword>
<gene>
    <name evidence="13" type="ORF">HU200_036629</name>
</gene>
<keyword evidence="7 12" id="KW-0560">Oxidoreductase</keyword>
<evidence type="ECO:0000256" key="8">
    <source>
        <dbReference type="ARBA" id="ARBA00023004"/>
    </source>
</evidence>
<dbReference type="OrthoDB" id="1470350at2759"/>
<dbReference type="AlphaFoldDB" id="A0A835BLZ9"/>
<evidence type="ECO:0000256" key="12">
    <source>
        <dbReference type="RuleBase" id="RU000461"/>
    </source>
</evidence>
<dbReference type="PROSITE" id="PS00086">
    <property type="entry name" value="CYTOCHROME_P450"/>
    <property type="match status" value="1"/>
</dbReference>
<evidence type="ECO:0000256" key="7">
    <source>
        <dbReference type="ARBA" id="ARBA00023002"/>
    </source>
</evidence>
<keyword evidence="3 11" id="KW-0349">Heme</keyword>
<evidence type="ECO:0000256" key="6">
    <source>
        <dbReference type="ARBA" id="ARBA00022989"/>
    </source>
</evidence>
<evidence type="ECO:0000313" key="14">
    <source>
        <dbReference type="Proteomes" id="UP000636709"/>
    </source>
</evidence>
<dbReference type="PRINTS" id="PR00385">
    <property type="entry name" value="P450"/>
</dbReference>